<dbReference type="EMBL" id="JAROKS010000018">
    <property type="protein sequence ID" value="KAK1793146.1"/>
    <property type="molecule type" value="Genomic_DNA"/>
</dbReference>
<feature type="region of interest" description="Disordered" evidence="6">
    <location>
        <begin position="1"/>
        <end position="21"/>
    </location>
</feature>
<proteinExistence type="inferred from homology"/>
<evidence type="ECO:0000256" key="4">
    <source>
        <dbReference type="ARBA" id="ARBA00040684"/>
    </source>
</evidence>
<comment type="similarity">
    <text evidence="3">Belongs to the PPP1R37 family.</text>
</comment>
<dbReference type="SMART" id="SM00368">
    <property type="entry name" value="LRR_RI"/>
    <property type="match status" value="6"/>
</dbReference>
<keyword evidence="8" id="KW-1185">Reference proteome</keyword>
<protein>
    <recommendedName>
        <fullName evidence="4">Protein phosphatase 1 regulatory subunit 37</fullName>
    </recommendedName>
    <alternativeName>
        <fullName evidence="5">Leucine-rich repeat-containing protein 68</fullName>
    </alternativeName>
</protein>
<keyword evidence="1" id="KW-0433">Leucine-rich repeat</keyword>
<accession>A0AAD8Z620</accession>
<reference evidence="7" key="1">
    <citation type="submission" date="2023-03" db="EMBL/GenBank/DDBJ databases">
        <title>Electrophorus voltai genome.</title>
        <authorList>
            <person name="Bian C."/>
        </authorList>
    </citation>
    <scope>NUCLEOTIDE SEQUENCE</scope>
    <source>
        <strain evidence="7">CB-2022</strain>
        <tissue evidence="7">Muscle</tissue>
    </source>
</reference>
<dbReference type="InterPro" id="IPR032675">
    <property type="entry name" value="LRR_dom_sf"/>
</dbReference>
<organism evidence="7 8">
    <name type="scientific">Electrophorus voltai</name>
    <dbReference type="NCBI Taxonomy" id="2609070"/>
    <lineage>
        <taxon>Eukaryota</taxon>
        <taxon>Metazoa</taxon>
        <taxon>Chordata</taxon>
        <taxon>Craniata</taxon>
        <taxon>Vertebrata</taxon>
        <taxon>Euteleostomi</taxon>
        <taxon>Actinopterygii</taxon>
        <taxon>Neopterygii</taxon>
        <taxon>Teleostei</taxon>
        <taxon>Ostariophysi</taxon>
        <taxon>Gymnotiformes</taxon>
        <taxon>Gymnotoidei</taxon>
        <taxon>Gymnotidae</taxon>
        <taxon>Electrophorus</taxon>
    </lineage>
</organism>
<dbReference type="AlphaFoldDB" id="A0AAD8Z620"/>
<gene>
    <name evidence="7" type="ORF">P4O66_011556</name>
</gene>
<dbReference type="PANTHER" id="PTHR24112:SF9">
    <property type="entry name" value="PROTEIN PHOSPHATASE 1 REGULATORY SUBUNIT 37"/>
    <property type="match status" value="1"/>
</dbReference>
<comment type="caution">
    <text evidence="7">The sequence shown here is derived from an EMBL/GenBank/DDBJ whole genome shotgun (WGS) entry which is preliminary data.</text>
</comment>
<sequence length="476" mass="53439">MMGHPEEEAPWPLGKKSRGEKRVTFPPDEEMVLAFSENRKPGQAGNSLTLTEIILAYKQSCIKHEVKPNPKTLDQIQVKYTNTTLKVKYTNVALKVKYTNVAFKRWPVWLLTLLPVLISVPGIHLDYGSCESLEEILKSVQFNLINLQGAELDENGATSLMDMILYYKSATHLDVSSNTSMGVSGWQALSYLLKQSECLRRLDACNISLQDYPVQALSKALHTSRLTVLHLENTCLSGRPLFTLVGSLKKNTVLQELYLCDNELNSYQDSMQLGLLLKYNHTLQTLDLSNNTISDSGLEELCDGLRAQKYGLRALVLCNNQITHRGMTHLESVLNRVSPQPPSILLQPMSRSLEMLDLGRNNLENQGIHILKEALISNRSLTQLILASVGITCEGAVLLAEFLAESRLLQTLDVRHNHVLTGGLMAFALALRINRSLLQLELDHNPKEETVTFWGMKTTARFRKRAFGFTRSVHQS</sequence>
<evidence type="ECO:0000313" key="8">
    <source>
        <dbReference type="Proteomes" id="UP001239994"/>
    </source>
</evidence>
<dbReference type="InterPro" id="IPR001611">
    <property type="entry name" value="Leu-rich_rpt"/>
</dbReference>
<evidence type="ECO:0000313" key="7">
    <source>
        <dbReference type="EMBL" id="KAK1793146.1"/>
    </source>
</evidence>
<dbReference type="PROSITE" id="PS51450">
    <property type="entry name" value="LRR"/>
    <property type="match status" value="1"/>
</dbReference>
<dbReference type="InterPro" id="IPR051279">
    <property type="entry name" value="PP1-Reg/Actin-Interact_Protein"/>
</dbReference>
<evidence type="ECO:0000256" key="3">
    <source>
        <dbReference type="ARBA" id="ARBA00038315"/>
    </source>
</evidence>
<name>A0AAD8Z620_9TELE</name>
<dbReference type="Pfam" id="PF13516">
    <property type="entry name" value="LRR_6"/>
    <property type="match status" value="2"/>
</dbReference>
<evidence type="ECO:0000256" key="5">
    <source>
        <dbReference type="ARBA" id="ARBA00041209"/>
    </source>
</evidence>
<evidence type="ECO:0000256" key="6">
    <source>
        <dbReference type="SAM" id="MobiDB-lite"/>
    </source>
</evidence>
<dbReference type="SUPFAM" id="SSF52047">
    <property type="entry name" value="RNI-like"/>
    <property type="match status" value="1"/>
</dbReference>
<evidence type="ECO:0000256" key="1">
    <source>
        <dbReference type="ARBA" id="ARBA00022614"/>
    </source>
</evidence>
<keyword evidence="2" id="KW-0677">Repeat</keyword>
<dbReference type="Proteomes" id="UP001239994">
    <property type="component" value="Unassembled WGS sequence"/>
</dbReference>
<evidence type="ECO:0000256" key="2">
    <source>
        <dbReference type="ARBA" id="ARBA00022737"/>
    </source>
</evidence>
<dbReference type="PANTHER" id="PTHR24112">
    <property type="entry name" value="LEUCINE-RICH REPEAT, ISOFORM F-RELATED"/>
    <property type="match status" value="1"/>
</dbReference>
<dbReference type="Gene3D" id="3.80.10.10">
    <property type="entry name" value="Ribonuclease Inhibitor"/>
    <property type="match status" value="3"/>
</dbReference>